<protein>
    <submittedName>
        <fullName evidence="3">Uncharacterized protein</fullName>
    </submittedName>
</protein>
<organism evidence="3 4">
    <name type="scientific">Mytilus coruscus</name>
    <name type="common">Sea mussel</name>
    <dbReference type="NCBI Taxonomy" id="42192"/>
    <lineage>
        <taxon>Eukaryota</taxon>
        <taxon>Metazoa</taxon>
        <taxon>Spiralia</taxon>
        <taxon>Lophotrochozoa</taxon>
        <taxon>Mollusca</taxon>
        <taxon>Bivalvia</taxon>
        <taxon>Autobranchia</taxon>
        <taxon>Pteriomorphia</taxon>
        <taxon>Mytilida</taxon>
        <taxon>Mytiloidea</taxon>
        <taxon>Mytilidae</taxon>
        <taxon>Mytilinae</taxon>
        <taxon>Mytilus</taxon>
    </lineage>
</organism>
<accession>A0A6J8A8A9</accession>
<feature type="transmembrane region" description="Helical" evidence="1">
    <location>
        <begin position="444"/>
        <end position="465"/>
    </location>
</feature>
<proteinExistence type="predicted"/>
<keyword evidence="1" id="KW-0812">Transmembrane</keyword>
<evidence type="ECO:0000256" key="2">
    <source>
        <dbReference type="SAM" id="SignalP"/>
    </source>
</evidence>
<keyword evidence="1" id="KW-0472">Membrane</keyword>
<gene>
    <name evidence="3" type="ORF">MCOR_3980</name>
</gene>
<feature type="signal peptide" evidence="2">
    <location>
        <begin position="1"/>
        <end position="19"/>
    </location>
</feature>
<keyword evidence="2" id="KW-0732">Signal</keyword>
<reference evidence="3 4" key="1">
    <citation type="submission" date="2020-06" db="EMBL/GenBank/DDBJ databases">
        <authorList>
            <person name="Li R."/>
            <person name="Bekaert M."/>
        </authorList>
    </citation>
    <scope>NUCLEOTIDE SEQUENCE [LARGE SCALE GENOMIC DNA]</scope>
    <source>
        <strain evidence="4">wild</strain>
    </source>
</reference>
<dbReference type="EMBL" id="CACVKT020000732">
    <property type="protein sequence ID" value="CAC5362103.1"/>
    <property type="molecule type" value="Genomic_DNA"/>
</dbReference>
<dbReference type="Proteomes" id="UP000507470">
    <property type="component" value="Unassembled WGS sequence"/>
</dbReference>
<keyword evidence="1" id="KW-1133">Transmembrane helix</keyword>
<evidence type="ECO:0000313" key="3">
    <source>
        <dbReference type="EMBL" id="CAC5362103.1"/>
    </source>
</evidence>
<name>A0A6J8A8A9_MYTCO</name>
<dbReference type="AlphaFoldDB" id="A0A6J8A8A9"/>
<evidence type="ECO:0000256" key="1">
    <source>
        <dbReference type="SAM" id="Phobius"/>
    </source>
</evidence>
<keyword evidence="4" id="KW-1185">Reference proteome</keyword>
<evidence type="ECO:0000313" key="4">
    <source>
        <dbReference type="Proteomes" id="UP000507470"/>
    </source>
</evidence>
<dbReference type="OrthoDB" id="6111267at2759"/>
<sequence>MRIPLFLVFIFCLLLECLPVTTRDGKHHQLHNEIIRKNAKSNSLDDIVNVLVTTSSELKDLFGGGSNDLSNSGDLILDLLDNIPYVGRVIAFIQKGAILKGIAQVNSNLKIIEQEIKTIGNKVDQILHALQLSIFQKEVAEDIREIENCYKSFLLFIHESAGQSERDSLIQCSDAISNVREIGRILNDETVTFLQKPLFPEIIELIGHCDGKKINDVFNYLLGLYSQGCTAIVAAETLKYNGTSDTVHRECTKVIKQSIRHIRLLYDTCKVQSCNKMVKVIEILSKESDIVQLGNNLHITFPWFHFVVLKFNGQDIANVKFFGGTLNRLVLPYTGYVKAIIMWSEYESVPFNTEPNLYEYGVEYTKTSLSSNFDQLNLTLRFLPGSGQIGLIGNLPRIYENKISPQCIRGNNGTKSRNDDDDDKYIKNYKKNKKYWFTTLEMPIWEFATIIGSIIIFFLISGFIIRCCKKRYRSNKDKDNDD</sequence>
<feature type="chain" id="PRO_5027070043" evidence="2">
    <location>
        <begin position="20"/>
        <end position="482"/>
    </location>
</feature>